<reference evidence="5" key="1">
    <citation type="submission" date="2020-02" db="EMBL/GenBank/DDBJ databases">
        <authorList>
            <person name="Meier V. D."/>
        </authorList>
    </citation>
    <scope>NUCLEOTIDE SEQUENCE</scope>
    <source>
        <strain evidence="5">AVDCRST_MAG76</strain>
    </source>
</reference>
<dbReference type="PANTHER" id="PTHR32309:SF31">
    <property type="entry name" value="CAPSULAR EXOPOLYSACCHARIDE FAMILY"/>
    <property type="match status" value="1"/>
</dbReference>
<proteinExistence type="predicted"/>
<dbReference type="Gene3D" id="3.40.50.300">
    <property type="entry name" value="P-loop containing nucleotide triphosphate hydrolases"/>
    <property type="match status" value="1"/>
</dbReference>
<protein>
    <recommendedName>
        <fullName evidence="6">CobQ/CobB/MinD/ParA nucleotide binding domain-containing protein</fullName>
    </recommendedName>
</protein>
<evidence type="ECO:0000256" key="3">
    <source>
        <dbReference type="SAM" id="MobiDB-lite"/>
    </source>
</evidence>
<dbReference type="PANTHER" id="PTHR32309">
    <property type="entry name" value="TYROSINE-PROTEIN KINASE"/>
    <property type="match status" value="1"/>
</dbReference>
<keyword evidence="2" id="KW-0067">ATP-binding</keyword>
<name>A0A6J4HJU7_9ACTN</name>
<keyword evidence="1" id="KW-0547">Nucleotide-binding</keyword>
<keyword evidence="4" id="KW-0812">Transmembrane</keyword>
<evidence type="ECO:0000313" key="5">
    <source>
        <dbReference type="EMBL" id="CAA9225859.1"/>
    </source>
</evidence>
<accession>A0A6J4HJU7</accession>
<feature type="region of interest" description="Disordered" evidence="3">
    <location>
        <begin position="527"/>
        <end position="650"/>
    </location>
</feature>
<feature type="region of interest" description="Disordered" evidence="3">
    <location>
        <begin position="46"/>
        <end position="69"/>
    </location>
</feature>
<sequence length="668" mass="69726">MQANDVLRVLRAYWQNIAIAAVLTMVAAGVLLPGKLPRSGDQLPFQGSSTMVLESGDDPGGTRAGANRAGPSRLNTLKVIASEGEVPAQVAGALGTTVPALLSRVTVTSTPTTSTLTITVRDRTADAAIKAADTYSKKLLGLLTSQAQDARTANQDSITKQVQKLEADKALLDATAQSDPAAKAEADAVTRQLSTQRSKLTALTAAPPVSPPLRSIGPPTVRRLATDRGVDRLLRLPVRLAIGGLLGFAGSLAAFSLIDRLNLRLRTKKAAELAFGLPVLAEVPLLPQNQSGTMLMASEPQGAYAEAHRMLRTSILSANPGAVDRHPDERPPPCLIVVTSAEPSEGKTSTATNLAASFAEAGSDTLLVGLDLRHDDLHALIPPNAPSEDVHLPIKRAGEGSVQVSMRPSRVPGLRLVTVEAPVGPPVLVLPVVASWLREIRGQVDAIVIDTSPLLVCNDASELIPFADTVLIACRAGHTTAEAGARAAELLARLHAPVCGIALVGATLRPAARNVSTYGATPWVAAGGSSSEGWGDPARDVTPAPPALSPPPPEPSTPPWTVSPDRALDAESWAAPSSPDPVPDDERDSEHAPAARAQTPVPVPGERPVALRQPALPPEPPPSPSEPAGDTGWQSVPVPAPVATTHAPGRRTFDWALERITGRRNLRR</sequence>
<keyword evidence="4" id="KW-1133">Transmembrane helix</keyword>
<evidence type="ECO:0000256" key="2">
    <source>
        <dbReference type="ARBA" id="ARBA00022840"/>
    </source>
</evidence>
<evidence type="ECO:0008006" key="6">
    <source>
        <dbReference type="Google" id="ProtNLM"/>
    </source>
</evidence>
<feature type="compositionally biased region" description="Pro residues" evidence="3">
    <location>
        <begin position="543"/>
        <end position="558"/>
    </location>
</feature>
<dbReference type="EMBL" id="CADCSZ010000055">
    <property type="protein sequence ID" value="CAA9225859.1"/>
    <property type="molecule type" value="Genomic_DNA"/>
</dbReference>
<dbReference type="AlphaFoldDB" id="A0A6J4HJU7"/>
<dbReference type="InterPro" id="IPR050445">
    <property type="entry name" value="Bact_polysacc_biosynth/exp"/>
</dbReference>
<dbReference type="InterPro" id="IPR005702">
    <property type="entry name" value="Wzc-like_C"/>
</dbReference>
<dbReference type="SUPFAM" id="SSF52540">
    <property type="entry name" value="P-loop containing nucleoside triphosphate hydrolases"/>
    <property type="match status" value="1"/>
</dbReference>
<feature type="transmembrane region" description="Helical" evidence="4">
    <location>
        <begin position="12"/>
        <end position="32"/>
    </location>
</feature>
<evidence type="ECO:0000256" key="4">
    <source>
        <dbReference type="SAM" id="Phobius"/>
    </source>
</evidence>
<feature type="compositionally biased region" description="Pro residues" evidence="3">
    <location>
        <begin position="615"/>
        <end position="625"/>
    </location>
</feature>
<evidence type="ECO:0000256" key="1">
    <source>
        <dbReference type="ARBA" id="ARBA00022741"/>
    </source>
</evidence>
<keyword evidence="4" id="KW-0472">Membrane</keyword>
<dbReference type="InterPro" id="IPR027417">
    <property type="entry name" value="P-loop_NTPase"/>
</dbReference>
<dbReference type="CDD" id="cd05387">
    <property type="entry name" value="BY-kinase"/>
    <property type="match status" value="1"/>
</dbReference>
<organism evidence="5">
    <name type="scientific">uncultured Acidimicrobiales bacterium</name>
    <dbReference type="NCBI Taxonomy" id="310071"/>
    <lineage>
        <taxon>Bacteria</taxon>
        <taxon>Bacillati</taxon>
        <taxon>Actinomycetota</taxon>
        <taxon>Acidimicrobiia</taxon>
        <taxon>Acidimicrobiales</taxon>
        <taxon>environmental samples</taxon>
    </lineage>
</organism>
<gene>
    <name evidence="5" type="ORF">AVDCRST_MAG76-965</name>
</gene>